<evidence type="ECO:0000313" key="1">
    <source>
        <dbReference type="EMBL" id="APG11635.1"/>
    </source>
</evidence>
<gene>
    <name evidence="1" type="ORF">BKD09_25200</name>
</gene>
<accession>A0A1L3FEA9</accession>
<sequence length="80" mass="8191">MGPGARFKLLAPRWRAQCLVLQEEAVVVVAVVAAVAEAAEAAAAAVVAETAQSAAVTLVVEFPRVLSRSSRVSSESCPVA</sequence>
<dbReference type="EMBL" id="CP017637">
    <property type="protein sequence ID" value="APG11635.1"/>
    <property type="molecule type" value="Genomic_DNA"/>
</dbReference>
<name>A0A1L3FEA9_BRAJP</name>
<proteinExistence type="predicted"/>
<organism evidence="1 2">
    <name type="scientific">Bradyrhizobium japonicum</name>
    <dbReference type="NCBI Taxonomy" id="375"/>
    <lineage>
        <taxon>Bacteria</taxon>
        <taxon>Pseudomonadati</taxon>
        <taxon>Pseudomonadota</taxon>
        <taxon>Alphaproteobacteria</taxon>
        <taxon>Hyphomicrobiales</taxon>
        <taxon>Nitrobacteraceae</taxon>
        <taxon>Bradyrhizobium</taxon>
    </lineage>
</organism>
<dbReference type="AlphaFoldDB" id="A0A1L3FEA9"/>
<reference evidence="1 2" key="1">
    <citation type="submission" date="2016-11" db="EMBL/GenBank/DDBJ databases">
        <title>Complete Genome Sequence of Bradyrhizobium sp. strain J5, an isolated from soybean nodule in Hokkaido.</title>
        <authorList>
            <person name="Kanehara K."/>
        </authorList>
    </citation>
    <scope>NUCLEOTIDE SEQUENCE [LARGE SCALE GENOMIC DNA]</scope>
    <source>
        <strain evidence="1 2">J5</strain>
    </source>
</reference>
<dbReference type="Proteomes" id="UP000181962">
    <property type="component" value="Chromosome"/>
</dbReference>
<protein>
    <submittedName>
        <fullName evidence="1">Uncharacterized protein</fullName>
    </submittedName>
</protein>
<evidence type="ECO:0000313" key="2">
    <source>
        <dbReference type="Proteomes" id="UP000181962"/>
    </source>
</evidence>